<feature type="domain" description="TtsA-like Glycoside hydrolase family 108" evidence="2">
    <location>
        <begin position="13"/>
        <end position="95"/>
    </location>
</feature>
<keyword evidence="1" id="KW-0472">Membrane</keyword>
<evidence type="ECO:0000313" key="3">
    <source>
        <dbReference type="EMBL" id="CEG09650.1"/>
    </source>
</evidence>
<dbReference type="CDD" id="cd13926">
    <property type="entry name" value="N-acetylmuramidase_GH108"/>
    <property type="match status" value="1"/>
</dbReference>
<dbReference type="Proteomes" id="UP000035762">
    <property type="component" value="Unassembled WGS sequence"/>
</dbReference>
<keyword evidence="4" id="KW-1185">Reference proteome</keyword>
<evidence type="ECO:0000259" key="2">
    <source>
        <dbReference type="Pfam" id="PF05838"/>
    </source>
</evidence>
<dbReference type="InterPro" id="IPR023346">
    <property type="entry name" value="Lysozyme-like_dom_sf"/>
</dbReference>
<accession>A0A090MQI4</accession>
<reference evidence="3 4" key="1">
    <citation type="journal article" date="2014" name="Genome Announc.">
        <title>Genome Sequence of Afipia felis Strain 76713, Isolated in Hospital Water Using an Amoeba Co-Culture Procedure.</title>
        <authorList>
            <person name="Benamar S."/>
            <person name="La Scola B."/>
            <person name="Croce O."/>
        </authorList>
    </citation>
    <scope>NUCLEOTIDE SEQUENCE [LARGE SCALE GENOMIC DNA]</scope>
    <source>
        <strain evidence="3 4">76713</strain>
    </source>
</reference>
<organism evidence="3 4">
    <name type="scientific">Afipia felis</name>
    <name type="common">Cat scratch disease bacillus</name>
    <dbReference type="NCBI Taxonomy" id="1035"/>
    <lineage>
        <taxon>Bacteria</taxon>
        <taxon>Pseudomonadati</taxon>
        <taxon>Pseudomonadota</taxon>
        <taxon>Alphaproteobacteria</taxon>
        <taxon>Hyphomicrobiales</taxon>
        <taxon>Nitrobacteraceae</taxon>
        <taxon>Afipia</taxon>
    </lineage>
</organism>
<dbReference type="SUPFAM" id="SSF53955">
    <property type="entry name" value="Lysozyme-like"/>
    <property type="match status" value="1"/>
</dbReference>
<protein>
    <recommendedName>
        <fullName evidence="2">TtsA-like Glycoside hydrolase family 108 domain-containing protein</fullName>
    </recommendedName>
</protein>
<gene>
    <name evidence="3" type="ORF">BN961_03080</name>
</gene>
<name>A0A090MQI4_AFIFE</name>
<evidence type="ECO:0000313" key="4">
    <source>
        <dbReference type="Proteomes" id="UP000035762"/>
    </source>
</evidence>
<dbReference type="RefSeq" id="WP_048757491.1">
    <property type="nucleotide sequence ID" value="NZ_CCAZ020000002.1"/>
</dbReference>
<dbReference type="Pfam" id="PF05838">
    <property type="entry name" value="Glyco_hydro_108"/>
    <property type="match status" value="1"/>
</dbReference>
<keyword evidence="1" id="KW-1133">Transmembrane helix</keyword>
<dbReference type="OrthoDB" id="9815229at2"/>
<evidence type="ECO:0000256" key="1">
    <source>
        <dbReference type="SAM" id="Phobius"/>
    </source>
</evidence>
<dbReference type="InterPro" id="IPR008565">
    <property type="entry name" value="TtsA-like_GH18_dom"/>
</dbReference>
<dbReference type="Gene3D" id="1.20.141.10">
    <property type="entry name" value="Chitosanase, subunit A, domain 1"/>
    <property type="match status" value="1"/>
</dbReference>
<keyword evidence="1" id="KW-0812">Transmembrane</keyword>
<dbReference type="STRING" id="1035.BN961_03080"/>
<proteinExistence type="predicted"/>
<comment type="caution">
    <text evidence="3">The sequence shown here is derived from an EMBL/GenBank/DDBJ whole genome shotgun (WGS) entry which is preliminary data.</text>
</comment>
<dbReference type="EMBL" id="CCAZ020000002">
    <property type="protein sequence ID" value="CEG09650.1"/>
    <property type="molecule type" value="Genomic_DNA"/>
</dbReference>
<dbReference type="AlphaFoldDB" id="A0A090MQI4"/>
<sequence length="244" mass="26643">MSTDKFRRCHDVTKKWEGGWSDHPADPGGKTMYGITEAVYHAWLTKQRRPVRPVRAIDMAEAEQIYFDEYWLPCGGPTLAVGVDLATYDASVNSGVSRGRQWLLASVGGADYETVKRICARRLGFMQSLKIWTTFGRGWARRVADVEAKGVAWALAAANDNRAVVRKQLDGEADKARSLVRKQAGGATGAGGSGAIAIDQSAQLGNWLLAGIVIFTFAMFTILIIRAVINARRATAYAQEATYA</sequence>
<feature type="transmembrane region" description="Helical" evidence="1">
    <location>
        <begin position="207"/>
        <end position="229"/>
    </location>
</feature>